<organism evidence="1 2">
    <name type="scientific">Natronomonas moolapensis (strain DSM 18674 / CECT 7526 / JCM 14361 / 8.8.11)</name>
    <dbReference type="NCBI Taxonomy" id="268739"/>
    <lineage>
        <taxon>Archaea</taxon>
        <taxon>Methanobacteriati</taxon>
        <taxon>Methanobacteriota</taxon>
        <taxon>Stenosarchaea group</taxon>
        <taxon>Halobacteria</taxon>
        <taxon>Halobacteriales</taxon>
        <taxon>Natronomonadaceae</taxon>
        <taxon>Natronomonas</taxon>
    </lineage>
</organism>
<evidence type="ECO:0000313" key="2">
    <source>
        <dbReference type="Proteomes" id="UP000011867"/>
    </source>
</evidence>
<dbReference type="HOGENOM" id="CLU_830591_0_0_2"/>
<protein>
    <submittedName>
        <fullName evidence="1">Uncharacterized protein</fullName>
    </submittedName>
</protein>
<reference evidence="1 2" key="1">
    <citation type="journal article" date="2013" name="Genome Announc.">
        <title>Genome of the haloarchaeon Natronomonas moolapensis, a neutrophilic member of a previously haloalkaliphilic genus.</title>
        <authorList>
            <person name="Dyall-Smith M.L."/>
            <person name="Pfeiffer F."/>
            <person name="Oberwinkler T."/>
            <person name="Klee K."/>
            <person name="Rampp M."/>
            <person name="Palm P."/>
            <person name="Gross K."/>
            <person name="Schuster S.C."/>
            <person name="Oesterhelt D."/>
        </authorList>
    </citation>
    <scope>NUCLEOTIDE SEQUENCE [LARGE SCALE GENOMIC DNA]</scope>
    <source>
        <strain evidence="2">DSM 18674 / JCM 14361 / 8.8.11</strain>
    </source>
</reference>
<proteinExistence type="predicted"/>
<dbReference type="eggNOG" id="arCOG14369">
    <property type="taxonomic scope" value="Archaea"/>
</dbReference>
<keyword evidence="2" id="KW-1185">Reference proteome</keyword>
<sequence length="334" mass="37393">MPANTQNSKSRDESMPYHYADGCLQFGVTGFSFDGGDVGSPDYDDRTIPLYDYGDWSEVRIKGDVAVSNSVERVFPDDEGPPFPAELIVIVDAEETQLRFEKTIADPPISDGSYDVELTLNRSLLRGDVVMTPRLVRTESCREGLPYAPNDGMRVAGGESWTVVVDHPTKDSDGFPFVYRDFSQDSMPSEELVHSFSKRPNPKMMINNQNENVVDVLQSGNTYGFRPNMKRLLKADFGVTLWIQLVVLTGTTIAEAGEPEFDWQKGVVEEISNSVLGTHLFGEDVDYETVVSELGDNISEPSKLRELITNICEAVQLYQEYAEDLDYFIQEHSP</sequence>
<dbReference type="STRING" id="268739.Nmlp_2174"/>
<dbReference type="Proteomes" id="UP000011867">
    <property type="component" value="Chromosome"/>
</dbReference>
<name>M1XKR1_NATM8</name>
<accession>M1XKR1</accession>
<gene>
    <name evidence="1" type="ordered locus">Nmlp_2174</name>
</gene>
<evidence type="ECO:0000313" key="1">
    <source>
        <dbReference type="EMBL" id="CCQ36353.1"/>
    </source>
</evidence>
<dbReference type="EMBL" id="HF582854">
    <property type="protein sequence ID" value="CCQ36353.1"/>
    <property type="molecule type" value="Genomic_DNA"/>
</dbReference>
<dbReference type="KEGG" id="nmo:Nmlp_2174"/>
<dbReference type="AlphaFoldDB" id="M1XKR1"/>